<dbReference type="EMBL" id="VRLW01000001">
    <property type="protein sequence ID" value="KAA1261568.1"/>
    <property type="molecule type" value="Genomic_DNA"/>
</dbReference>
<proteinExistence type="predicted"/>
<sequence>MTSRDNVVTEKKKLVSVRVDCNKTVDEAVKIIAGRYKKLRIATQGRYPESPRTLLSDPMDDQWLKTKQGFDSGMRIFSSAAPWDENLLAKWLQFIQKNSQDFRSTTSSKLDIQHRADDVYCRGKTYASFEQWFTRDDGPSIGLTMSLGYWGISIFPSALRYPSSKQYGKARFKPPADLLDHFAAWSEGGLEVHSADGTSKVSGLTGSEALKQLNAGWRSISGESASMDDAFAQNLNDYANQTGEVRADLSVNLAKADRWFGPILTEHWGRPFSSWTHTEKYKPDLNLDDLTTEQWTRFPLATNDTRNGLDIQVDLLVRGDQRYYDVQGTDEATVMETARAVGTNPELYQGDDPFQRWIE</sequence>
<name>A0A5B1CKH9_9BACT</name>
<dbReference type="RefSeq" id="WP_068260699.1">
    <property type="nucleotide sequence ID" value="NZ_LWSK01000018.1"/>
</dbReference>
<dbReference type="AlphaFoldDB" id="A0A5B1CKH9"/>
<reference evidence="1 2" key="1">
    <citation type="submission" date="2019-08" db="EMBL/GenBank/DDBJ databases">
        <title>Deep-cultivation of Planctomycetes and their phenomic and genomic characterization uncovers novel biology.</title>
        <authorList>
            <person name="Wiegand S."/>
            <person name="Jogler M."/>
            <person name="Boedeker C."/>
            <person name="Pinto D."/>
            <person name="Vollmers J."/>
            <person name="Rivas-Marin E."/>
            <person name="Kohn T."/>
            <person name="Peeters S.H."/>
            <person name="Heuer A."/>
            <person name="Rast P."/>
            <person name="Oberbeckmann S."/>
            <person name="Bunk B."/>
            <person name="Jeske O."/>
            <person name="Meyerdierks A."/>
            <person name="Storesund J.E."/>
            <person name="Kallscheuer N."/>
            <person name="Luecker S."/>
            <person name="Lage O.M."/>
            <person name="Pohl T."/>
            <person name="Merkel B.J."/>
            <person name="Hornburger P."/>
            <person name="Mueller R.-W."/>
            <person name="Bruemmer F."/>
            <person name="Labrenz M."/>
            <person name="Spormann A.M."/>
            <person name="Op Den Camp H."/>
            <person name="Overmann J."/>
            <person name="Amann R."/>
            <person name="Jetten M.S.M."/>
            <person name="Mascher T."/>
            <person name="Medema M.H."/>
            <person name="Devos D.P."/>
            <person name="Kaster A.-K."/>
            <person name="Ovreas L."/>
            <person name="Rohde M."/>
            <person name="Galperin M.Y."/>
            <person name="Jogler C."/>
        </authorList>
    </citation>
    <scope>NUCLEOTIDE SEQUENCE [LARGE SCALE GENOMIC DNA]</scope>
    <source>
        <strain evidence="1 2">LF1</strain>
    </source>
</reference>
<evidence type="ECO:0000313" key="1">
    <source>
        <dbReference type="EMBL" id="KAA1261568.1"/>
    </source>
</evidence>
<gene>
    <name evidence="1" type="ORF">LF1_41180</name>
</gene>
<protein>
    <submittedName>
        <fullName evidence="1">Uncharacterized protein</fullName>
    </submittedName>
</protein>
<dbReference type="Proteomes" id="UP000322699">
    <property type="component" value="Unassembled WGS sequence"/>
</dbReference>
<comment type="caution">
    <text evidence="1">The sequence shown here is derived from an EMBL/GenBank/DDBJ whole genome shotgun (WGS) entry which is preliminary data.</text>
</comment>
<keyword evidence="2" id="KW-1185">Reference proteome</keyword>
<evidence type="ECO:0000313" key="2">
    <source>
        <dbReference type="Proteomes" id="UP000322699"/>
    </source>
</evidence>
<organism evidence="1 2">
    <name type="scientific">Rubripirellula obstinata</name>
    <dbReference type="NCBI Taxonomy" id="406547"/>
    <lineage>
        <taxon>Bacteria</taxon>
        <taxon>Pseudomonadati</taxon>
        <taxon>Planctomycetota</taxon>
        <taxon>Planctomycetia</taxon>
        <taxon>Pirellulales</taxon>
        <taxon>Pirellulaceae</taxon>
        <taxon>Rubripirellula</taxon>
    </lineage>
</organism>
<accession>A0A5B1CKH9</accession>